<name>A0A2Z5ZG34_9PROT</name>
<sequence length="44" mass="4831">MMPGRSENFAPPVAIVPRYVPLRTRNALACPYTALLQNTGENTV</sequence>
<accession>A0A2Z5ZG34</accession>
<reference evidence="1 2" key="1">
    <citation type="submission" date="2018-02" db="EMBL/GenBank/DDBJ databases">
        <title>Acetobacter orientalis genome.</title>
        <authorList>
            <person name="Nakashima N."/>
            <person name="Tamura T."/>
        </authorList>
    </citation>
    <scope>NUCLEOTIDE SEQUENCE [LARGE SCALE GENOMIC DNA]</scope>
    <source>
        <strain evidence="1 2">FAN1</strain>
    </source>
</reference>
<protein>
    <submittedName>
        <fullName evidence="1">Hemagglutinin</fullName>
    </submittedName>
</protein>
<proteinExistence type="predicted"/>
<dbReference type="Proteomes" id="UP000270034">
    <property type="component" value="Chromosome"/>
</dbReference>
<organism evidence="1 2">
    <name type="scientific">Acetobacter orientalis</name>
    <dbReference type="NCBI Taxonomy" id="146474"/>
    <lineage>
        <taxon>Bacteria</taxon>
        <taxon>Pseudomonadati</taxon>
        <taxon>Pseudomonadota</taxon>
        <taxon>Alphaproteobacteria</taxon>
        <taxon>Acetobacterales</taxon>
        <taxon>Acetobacteraceae</taxon>
        <taxon>Acetobacter</taxon>
    </lineage>
</organism>
<dbReference type="EMBL" id="AP018515">
    <property type="protein sequence ID" value="BBC79319.1"/>
    <property type="molecule type" value="Genomic_DNA"/>
</dbReference>
<dbReference type="KEGG" id="aot:AcetOri_orf01429"/>
<evidence type="ECO:0000313" key="2">
    <source>
        <dbReference type="Proteomes" id="UP000270034"/>
    </source>
</evidence>
<dbReference type="AlphaFoldDB" id="A0A2Z5ZG34"/>
<evidence type="ECO:0000313" key="1">
    <source>
        <dbReference type="EMBL" id="BBC79319.1"/>
    </source>
</evidence>
<gene>
    <name evidence="1" type="ORF">AcetOrient_orf01429</name>
</gene>